<name>A0ABV7TQW4_9NEIS</name>
<dbReference type="Proteomes" id="UP001595636">
    <property type="component" value="Unassembled WGS sequence"/>
</dbReference>
<keyword evidence="2" id="KW-1185">Reference proteome</keyword>
<reference evidence="2" key="1">
    <citation type="journal article" date="2019" name="Int. J. Syst. Evol. Microbiol.">
        <title>The Global Catalogue of Microorganisms (GCM) 10K type strain sequencing project: providing services to taxonomists for standard genome sequencing and annotation.</title>
        <authorList>
            <consortium name="The Broad Institute Genomics Platform"/>
            <consortium name="The Broad Institute Genome Sequencing Center for Infectious Disease"/>
            <person name="Wu L."/>
            <person name="Ma J."/>
        </authorList>
    </citation>
    <scope>NUCLEOTIDE SEQUENCE [LARGE SCALE GENOMIC DNA]</scope>
    <source>
        <strain evidence="2">KCTC 42195</strain>
    </source>
</reference>
<sequence>MACILALETAGKLTAVEVRGQLAIHEELAHITVKINRQPG</sequence>
<dbReference type="RefSeq" id="WP_390276699.1">
    <property type="nucleotide sequence ID" value="NZ_JBHRYH010000008.1"/>
</dbReference>
<proteinExistence type="predicted"/>
<comment type="caution">
    <text evidence="1">The sequence shown here is derived from an EMBL/GenBank/DDBJ whole genome shotgun (WGS) entry which is preliminary data.</text>
</comment>
<evidence type="ECO:0000313" key="1">
    <source>
        <dbReference type="EMBL" id="MFC3625214.1"/>
    </source>
</evidence>
<accession>A0ABV7TQW4</accession>
<gene>
    <name evidence="1" type="ORF">ACFOKJ_03515</name>
</gene>
<protein>
    <submittedName>
        <fullName evidence="1">Uncharacterized protein</fullName>
    </submittedName>
</protein>
<organism evidence="1 2">
    <name type="scientific">Vogesella amnigena</name>
    <dbReference type="NCBI Taxonomy" id="1507449"/>
    <lineage>
        <taxon>Bacteria</taxon>
        <taxon>Pseudomonadati</taxon>
        <taxon>Pseudomonadota</taxon>
        <taxon>Betaproteobacteria</taxon>
        <taxon>Neisseriales</taxon>
        <taxon>Chromobacteriaceae</taxon>
        <taxon>Vogesella</taxon>
    </lineage>
</organism>
<evidence type="ECO:0000313" key="2">
    <source>
        <dbReference type="Proteomes" id="UP001595636"/>
    </source>
</evidence>
<dbReference type="EMBL" id="JBHRYH010000008">
    <property type="protein sequence ID" value="MFC3625214.1"/>
    <property type="molecule type" value="Genomic_DNA"/>
</dbReference>